<keyword evidence="5" id="KW-0482">Metalloprotease</keyword>
<evidence type="ECO:0000256" key="5">
    <source>
        <dbReference type="ARBA" id="ARBA00023049"/>
    </source>
</evidence>
<name>A0A1F6D5W1_HANXR</name>
<dbReference type="AlphaFoldDB" id="A0A1F6D5W1"/>
<dbReference type="GO" id="GO:0006508">
    <property type="term" value="P:proteolysis"/>
    <property type="evidence" value="ECO:0007669"/>
    <property type="project" value="UniProtKB-KW"/>
</dbReference>
<proteinExistence type="inferred from homology"/>
<accession>A0A1F6D5W1</accession>
<dbReference type="Proteomes" id="UP000178606">
    <property type="component" value="Unassembled WGS sequence"/>
</dbReference>
<dbReference type="Gene3D" id="3.40.140.10">
    <property type="entry name" value="Cytidine Deaminase, domain 2"/>
    <property type="match status" value="1"/>
</dbReference>
<dbReference type="PANTHER" id="PTHR30471:SF3">
    <property type="entry name" value="UPF0758 PROTEIN YEES-RELATED"/>
    <property type="match status" value="1"/>
</dbReference>
<dbReference type="PROSITE" id="PS01302">
    <property type="entry name" value="UPF0758"/>
    <property type="match status" value="1"/>
</dbReference>
<sequence length="251" mass="27735">MARAKVKERKGRTKPDRIKNWPLRERPRERLITEGPERLTDAELLAIILRVGRGTFKKGVRGETALTLSRSLLADFRGLHGLDRADLSELLKVDGLNVAKVAQIKAAFELGKRLRTNALRPRSFDSASEVAAYFQPRLAGARLETVVALLLDGQNHLLAEKTVTEGTPTQATVYIRRVLEEALRASAAAIVLVHNHPSGHPEPSPGDDETTQDLDRGARLIGLVLIDHVIVGEEGYYSYADSGRLQELREA</sequence>
<dbReference type="EMBL" id="MFKF01000023">
    <property type="protein sequence ID" value="OGG56843.1"/>
    <property type="molecule type" value="Genomic_DNA"/>
</dbReference>
<evidence type="ECO:0000313" key="8">
    <source>
        <dbReference type="EMBL" id="OGG56843.1"/>
    </source>
</evidence>
<keyword evidence="1" id="KW-0645">Protease</keyword>
<dbReference type="SUPFAM" id="SSF102712">
    <property type="entry name" value="JAB1/MPN domain"/>
    <property type="match status" value="1"/>
</dbReference>
<evidence type="ECO:0000256" key="4">
    <source>
        <dbReference type="ARBA" id="ARBA00022833"/>
    </source>
</evidence>
<evidence type="ECO:0000256" key="1">
    <source>
        <dbReference type="ARBA" id="ARBA00022670"/>
    </source>
</evidence>
<dbReference type="NCBIfam" id="TIGR00608">
    <property type="entry name" value="radc"/>
    <property type="match status" value="1"/>
</dbReference>
<dbReference type="GO" id="GO:0008237">
    <property type="term" value="F:metallopeptidase activity"/>
    <property type="evidence" value="ECO:0007669"/>
    <property type="project" value="UniProtKB-KW"/>
</dbReference>
<evidence type="ECO:0000313" key="9">
    <source>
        <dbReference type="Proteomes" id="UP000178606"/>
    </source>
</evidence>
<dbReference type="CDD" id="cd08071">
    <property type="entry name" value="MPN_DUF2466"/>
    <property type="match status" value="1"/>
</dbReference>
<dbReference type="PROSITE" id="PS50249">
    <property type="entry name" value="MPN"/>
    <property type="match status" value="1"/>
</dbReference>
<gene>
    <name evidence="8" type="ORF">A3F84_10635</name>
</gene>
<keyword evidence="3" id="KW-0378">Hydrolase</keyword>
<comment type="caution">
    <text evidence="8">The sequence shown here is derived from an EMBL/GenBank/DDBJ whole genome shotgun (WGS) entry which is preliminary data.</text>
</comment>
<protein>
    <recommendedName>
        <fullName evidence="7">MPN domain-containing protein</fullName>
    </recommendedName>
</protein>
<dbReference type="InterPro" id="IPR037518">
    <property type="entry name" value="MPN"/>
</dbReference>
<dbReference type="InterPro" id="IPR046778">
    <property type="entry name" value="UPF0758_N"/>
</dbReference>
<reference evidence="8 9" key="1">
    <citation type="journal article" date="2016" name="Nat. Commun.">
        <title>Thousands of microbial genomes shed light on interconnected biogeochemical processes in an aquifer system.</title>
        <authorList>
            <person name="Anantharaman K."/>
            <person name="Brown C.T."/>
            <person name="Hug L.A."/>
            <person name="Sharon I."/>
            <person name="Castelle C.J."/>
            <person name="Probst A.J."/>
            <person name="Thomas B.C."/>
            <person name="Singh A."/>
            <person name="Wilkins M.J."/>
            <person name="Karaoz U."/>
            <person name="Brodie E.L."/>
            <person name="Williams K.H."/>
            <person name="Hubbard S.S."/>
            <person name="Banfield J.F."/>
        </authorList>
    </citation>
    <scope>NUCLEOTIDE SEQUENCE [LARGE SCALE GENOMIC DNA]</scope>
    <source>
        <strain evidence="9">RIFCSPLOWO2_12_FULL_64_10</strain>
    </source>
</reference>
<dbReference type="Pfam" id="PF04002">
    <property type="entry name" value="RadC"/>
    <property type="match status" value="1"/>
</dbReference>
<evidence type="ECO:0000259" key="7">
    <source>
        <dbReference type="PROSITE" id="PS50249"/>
    </source>
</evidence>
<evidence type="ECO:0000256" key="6">
    <source>
        <dbReference type="RuleBase" id="RU003797"/>
    </source>
</evidence>
<dbReference type="InterPro" id="IPR001405">
    <property type="entry name" value="UPF0758"/>
</dbReference>
<dbReference type="GO" id="GO:0046872">
    <property type="term" value="F:metal ion binding"/>
    <property type="evidence" value="ECO:0007669"/>
    <property type="project" value="UniProtKB-KW"/>
</dbReference>
<dbReference type="InterPro" id="IPR020891">
    <property type="entry name" value="UPF0758_CS"/>
</dbReference>
<evidence type="ECO:0000256" key="2">
    <source>
        <dbReference type="ARBA" id="ARBA00022723"/>
    </source>
</evidence>
<organism evidence="8 9">
    <name type="scientific">Handelsmanbacteria sp. (strain RIFCSPLOWO2_12_FULL_64_10)</name>
    <dbReference type="NCBI Taxonomy" id="1817868"/>
    <lineage>
        <taxon>Bacteria</taxon>
        <taxon>Candidatus Handelsmaniibacteriota</taxon>
    </lineage>
</organism>
<comment type="similarity">
    <text evidence="6">Belongs to the UPF0758 family.</text>
</comment>
<dbReference type="Pfam" id="PF20582">
    <property type="entry name" value="UPF0758_N"/>
    <property type="match status" value="1"/>
</dbReference>
<keyword evidence="4" id="KW-0862">Zinc</keyword>
<keyword evidence="2" id="KW-0479">Metal-binding</keyword>
<evidence type="ECO:0000256" key="3">
    <source>
        <dbReference type="ARBA" id="ARBA00022801"/>
    </source>
</evidence>
<dbReference type="NCBIfam" id="NF000642">
    <property type="entry name" value="PRK00024.1"/>
    <property type="match status" value="1"/>
</dbReference>
<dbReference type="InterPro" id="IPR010994">
    <property type="entry name" value="RuvA_2-like"/>
</dbReference>
<dbReference type="SUPFAM" id="SSF47781">
    <property type="entry name" value="RuvA domain 2-like"/>
    <property type="match status" value="1"/>
</dbReference>
<feature type="domain" description="MPN" evidence="7">
    <location>
        <begin position="123"/>
        <end position="245"/>
    </location>
</feature>
<dbReference type="InterPro" id="IPR025657">
    <property type="entry name" value="RadC_JAB"/>
</dbReference>
<dbReference type="PANTHER" id="PTHR30471">
    <property type="entry name" value="DNA REPAIR PROTEIN RADC"/>
    <property type="match status" value="1"/>
</dbReference>